<dbReference type="Pfam" id="PF18928">
    <property type="entry name" value="DUF5677"/>
    <property type="match status" value="1"/>
</dbReference>
<dbReference type="EMBL" id="CP042652">
    <property type="protein sequence ID" value="QKE29837.1"/>
    <property type="molecule type" value="Genomic_DNA"/>
</dbReference>
<protein>
    <submittedName>
        <fullName evidence="1">Uncharacterized protein</fullName>
    </submittedName>
</protein>
<dbReference type="RefSeq" id="WP_172127945.1">
    <property type="nucleotide sequence ID" value="NZ_CP042652.1"/>
</dbReference>
<dbReference type="AlphaFoldDB" id="A0A6M8EZ47"/>
<accession>A0A6M8EZ47</accession>
<evidence type="ECO:0000313" key="1">
    <source>
        <dbReference type="EMBL" id="QKE29837.1"/>
    </source>
</evidence>
<name>A0A6M8EZ47_9BACT</name>
<dbReference type="Proteomes" id="UP000503483">
    <property type="component" value="Chromosome"/>
</dbReference>
<evidence type="ECO:0000313" key="2">
    <source>
        <dbReference type="Proteomes" id="UP000503483"/>
    </source>
</evidence>
<organism evidence="1 2">
    <name type="scientific">Arcobacter acticola</name>
    <dbReference type="NCBI Taxonomy" id="1849015"/>
    <lineage>
        <taxon>Bacteria</taxon>
        <taxon>Pseudomonadati</taxon>
        <taxon>Campylobacterota</taxon>
        <taxon>Epsilonproteobacteria</taxon>
        <taxon>Campylobacterales</taxon>
        <taxon>Arcobacteraceae</taxon>
        <taxon>Arcobacter</taxon>
    </lineage>
</organism>
<gene>
    <name evidence="1" type="ORF">AACT_2769</name>
</gene>
<dbReference type="KEGG" id="paco:AACT_2769"/>
<keyword evidence="2" id="KW-1185">Reference proteome</keyword>
<proteinExistence type="predicted"/>
<dbReference type="InterPro" id="IPR043733">
    <property type="entry name" value="DUF5677"/>
</dbReference>
<reference evidence="1 2" key="1">
    <citation type="submission" date="2019-08" db="EMBL/GenBank/DDBJ databases">
        <title>Complete genome sequence of Arcobacter acticola.</title>
        <authorList>
            <person name="Miller W."/>
        </authorList>
    </citation>
    <scope>NUCLEOTIDE SEQUENCE [LARGE SCALE GENOMIC DNA]</scope>
    <source>
        <strain evidence="1 2">KCTC 52212</strain>
    </source>
</reference>
<sequence length="346" mass="40011">MKILTHTFYETLEDELNKSLVSLGENEVNNLEESMIQEIIPDLVKSIKKTLLSDAPKMLEERRILFSEFCKRNHKRWNIAFDLFETFIVICTEAGEEFNKSYRSTAVKENNLVFDIVVRHHARACHISQEILCLLKSGFADGAHARWRALHEVIVTAIFILKHGQECAERFYWHDIVESYKGMIQHKEYEHRLNEKGNSEQEILQCKKVYDEVIAKYGKTFKESYGWASNFITNKRVTFADIEKDVLLDHMRPYYKWASQNIHAGTKGINNKLGMCESTEDFLLVGQSNSGMTNPAHSSAISLAQITIKLLNIEPNIDRLVIMKIILEMENEIGEAFLKCDKSREA</sequence>